<feature type="chain" id="PRO_5041644111" evidence="1">
    <location>
        <begin position="27"/>
        <end position="357"/>
    </location>
</feature>
<protein>
    <submittedName>
        <fullName evidence="2">Uncharacterized protein</fullName>
    </submittedName>
</protein>
<feature type="signal peptide" evidence="1">
    <location>
        <begin position="1"/>
        <end position="26"/>
    </location>
</feature>
<dbReference type="EMBL" id="JASXSV010000002">
    <property type="protein sequence ID" value="MDP0588068.1"/>
    <property type="molecule type" value="Genomic_DNA"/>
</dbReference>
<sequence length="357" mass="39651">MKILKYSPNIVFGCIINFILCLQANAHIFSSAEPDYDKELLTKDLTIGFKSRGSKCMTFIDRQSDEFKGNLQKIMEDEDADYHSCSVNSCSLTETPDSFEDNTYKVIQGKGDHIILKTRGKNKYIILSFFPSNIFASRLSINDNVSIPVKSNRYFSNWFFSVSPIRTVSYTYNIMGNYGIITDSVTSNSRGYHGTDSHGVAVKVRIPLDEWFAYSIESDSAGMIKDRQFAPSLSNYAHKCYSLLDYIIEPISAFFRDGYIEAVVKSPIAHAALLLLIINHRQASLNAVISATKITGRALQVTSSGGVFLLGKALTTANSMVYSSPITSVLNTFYLWNSGLVSTATGYLSSLLNTNTE</sequence>
<accession>A0AA90NJW2</accession>
<organism evidence="2 3">
    <name type="scientific">Candidatus Endonucleibacter bathymodioli</name>
    <dbReference type="NCBI Taxonomy" id="539814"/>
    <lineage>
        <taxon>Bacteria</taxon>
        <taxon>Pseudomonadati</taxon>
        <taxon>Pseudomonadota</taxon>
        <taxon>Gammaproteobacteria</taxon>
        <taxon>Oceanospirillales</taxon>
        <taxon>Endozoicomonadaceae</taxon>
        <taxon>Candidatus Endonucleibacter</taxon>
    </lineage>
</organism>
<name>A0AA90NJW2_9GAMM</name>
<keyword evidence="1" id="KW-0732">Signal</keyword>
<keyword evidence="3" id="KW-1185">Reference proteome</keyword>
<dbReference type="Proteomes" id="UP001178148">
    <property type="component" value="Unassembled WGS sequence"/>
</dbReference>
<evidence type="ECO:0000313" key="3">
    <source>
        <dbReference type="Proteomes" id="UP001178148"/>
    </source>
</evidence>
<evidence type="ECO:0000256" key="1">
    <source>
        <dbReference type="SAM" id="SignalP"/>
    </source>
</evidence>
<reference evidence="2 3" key="1">
    <citation type="journal article" date="2023" name="bioRxiv">
        <title>An intranuclear bacterial parasite of deep-sea mussels expresses apoptosis inhibitors acquired from its host.</title>
        <authorList>
            <person name="Gonzalez Porras M.A."/>
            <person name="Assie A."/>
            <person name="Tietjen M."/>
            <person name="Violette M."/>
            <person name="Kleiner M."/>
            <person name="Gruber-Vodicka H."/>
            <person name="Dubilier N."/>
            <person name="Leisch N."/>
        </authorList>
    </citation>
    <scope>NUCLEOTIDE SEQUENCE [LARGE SCALE GENOMIC DNA]</scope>
    <source>
        <strain evidence="2">IAP13</strain>
    </source>
</reference>
<dbReference type="AlphaFoldDB" id="A0AA90NJW2"/>
<evidence type="ECO:0000313" key="2">
    <source>
        <dbReference type="EMBL" id="MDP0588068.1"/>
    </source>
</evidence>
<proteinExistence type="predicted"/>
<comment type="caution">
    <text evidence="2">The sequence shown here is derived from an EMBL/GenBank/DDBJ whole genome shotgun (WGS) entry which is preliminary data.</text>
</comment>
<gene>
    <name evidence="2" type="ORF">QS748_02215</name>
</gene>